<dbReference type="InterPro" id="IPR036390">
    <property type="entry name" value="WH_DNA-bd_sf"/>
</dbReference>
<keyword evidence="3" id="KW-0238">DNA-binding</keyword>
<dbReference type="RefSeq" id="WP_345245848.1">
    <property type="nucleotide sequence ID" value="NZ_BAABFO010000001.1"/>
</dbReference>
<accession>A0ABP8GGE3</accession>
<dbReference type="SUPFAM" id="SSF53850">
    <property type="entry name" value="Periplasmic binding protein-like II"/>
    <property type="match status" value="1"/>
</dbReference>
<organism evidence="6 7">
    <name type="scientific">Pigmentiphaga soli</name>
    <dbReference type="NCBI Taxonomy" id="1007095"/>
    <lineage>
        <taxon>Bacteria</taxon>
        <taxon>Pseudomonadati</taxon>
        <taxon>Pseudomonadota</taxon>
        <taxon>Betaproteobacteria</taxon>
        <taxon>Burkholderiales</taxon>
        <taxon>Alcaligenaceae</taxon>
        <taxon>Pigmentiphaga</taxon>
    </lineage>
</organism>
<dbReference type="Proteomes" id="UP001501671">
    <property type="component" value="Unassembled WGS sequence"/>
</dbReference>
<gene>
    <name evidence="6" type="ORF">GCM10023144_04390</name>
</gene>
<dbReference type="PANTHER" id="PTHR30126">
    <property type="entry name" value="HTH-TYPE TRANSCRIPTIONAL REGULATOR"/>
    <property type="match status" value="1"/>
</dbReference>
<dbReference type="Pfam" id="PF03466">
    <property type="entry name" value="LysR_substrate"/>
    <property type="match status" value="1"/>
</dbReference>
<sequence length="316" mass="34717">MPDADIPSHAYRIDRLRLRHLHLLEVIRRTGSLGSAARELGISQPAVTMLLRELEAVFDTVLVERSARGGRLTTAGVLALERLTIALASVRSAIDAARSAAIEPVLRLGCIPVAGVGILPRALARLESADLLGRIVIVEKPARELLSELCEGKIDCVIGWMDEVLTGMVRIDQLVIDPLQYGRMQVAAAVDHPLTKIQSVSVAEIARWRWVVPRTGSRTYEAFTRLFVRHGIPAPVPAVESWSLHTSLRLVGATRLLTVAPDDAVKYYAKLGTLARLKGPELTLERNRVSLVCRRENQALPIVKRLRQALFDPAGL</sequence>
<evidence type="ECO:0000256" key="1">
    <source>
        <dbReference type="ARBA" id="ARBA00009437"/>
    </source>
</evidence>
<dbReference type="InterPro" id="IPR000847">
    <property type="entry name" value="LysR_HTH_N"/>
</dbReference>
<evidence type="ECO:0000313" key="6">
    <source>
        <dbReference type="EMBL" id="GAA4323503.1"/>
    </source>
</evidence>
<evidence type="ECO:0000256" key="3">
    <source>
        <dbReference type="ARBA" id="ARBA00023125"/>
    </source>
</evidence>
<comment type="similarity">
    <text evidence="1">Belongs to the LysR transcriptional regulatory family.</text>
</comment>
<dbReference type="Gene3D" id="1.10.10.10">
    <property type="entry name" value="Winged helix-like DNA-binding domain superfamily/Winged helix DNA-binding domain"/>
    <property type="match status" value="1"/>
</dbReference>
<comment type="caution">
    <text evidence="6">The sequence shown here is derived from an EMBL/GenBank/DDBJ whole genome shotgun (WGS) entry which is preliminary data.</text>
</comment>
<proteinExistence type="inferred from homology"/>
<keyword evidence="4" id="KW-0804">Transcription</keyword>
<dbReference type="Pfam" id="PF00126">
    <property type="entry name" value="HTH_1"/>
    <property type="match status" value="1"/>
</dbReference>
<dbReference type="Gene3D" id="3.40.190.10">
    <property type="entry name" value="Periplasmic binding protein-like II"/>
    <property type="match status" value="2"/>
</dbReference>
<keyword evidence="2" id="KW-0805">Transcription regulation</keyword>
<dbReference type="PANTHER" id="PTHR30126:SF40">
    <property type="entry name" value="HTH-TYPE TRANSCRIPTIONAL REGULATOR GLTR"/>
    <property type="match status" value="1"/>
</dbReference>
<name>A0ABP8GGE3_9BURK</name>
<keyword evidence="7" id="KW-1185">Reference proteome</keyword>
<evidence type="ECO:0000313" key="7">
    <source>
        <dbReference type="Proteomes" id="UP001501671"/>
    </source>
</evidence>
<protein>
    <submittedName>
        <fullName evidence="6">LysR substrate-binding domain-containing protein</fullName>
    </submittedName>
</protein>
<evidence type="ECO:0000256" key="4">
    <source>
        <dbReference type="ARBA" id="ARBA00023163"/>
    </source>
</evidence>
<dbReference type="SUPFAM" id="SSF46785">
    <property type="entry name" value="Winged helix' DNA-binding domain"/>
    <property type="match status" value="1"/>
</dbReference>
<dbReference type="InterPro" id="IPR036388">
    <property type="entry name" value="WH-like_DNA-bd_sf"/>
</dbReference>
<dbReference type="InterPro" id="IPR005119">
    <property type="entry name" value="LysR_subst-bd"/>
</dbReference>
<reference evidence="7" key="1">
    <citation type="journal article" date="2019" name="Int. J. Syst. Evol. Microbiol.">
        <title>The Global Catalogue of Microorganisms (GCM) 10K type strain sequencing project: providing services to taxonomists for standard genome sequencing and annotation.</title>
        <authorList>
            <consortium name="The Broad Institute Genomics Platform"/>
            <consortium name="The Broad Institute Genome Sequencing Center for Infectious Disease"/>
            <person name="Wu L."/>
            <person name="Ma J."/>
        </authorList>
    </citation>
    <scope>NUCLEOTIDE SEQUENCE [LARGE SCALE GENOMIC DNA]</scope>
    <source>
        <strain evidence="7">JCM 17666</strain>
    </source>
</reference>
<dbReference type="EMBL" id="BAABFO010000001">
    <property type="protein sequence ID" value="GAA4323503.1"/>
    <property type="molecule type" value="Genomic_DNA"/>
</dbReference>
<evidence type="ECO:0000259" key="5">
    <source>
        <dbReference type="PROSITE" id="PS50931"/>
    </source>
</evidence>
<evidence type="ECO:0000256" key="2">
    <source>
        <dbReference type="ARBA" id="ARBA00023015"/>
    </source>
</evidence>
<feature type="domain" description="HTH lysR-type" evidence="5">
    <location>
        <begin position="16"/>
        <end position="73"/>
    </location>
</feature>
<dbReference type="PROSITE" id="PS50931">
    <property type="entry name" value="HTH_LYSR"/>
    <property type="match status" value="1"/>
</dbReference>